<dbReference type="AlphaFoldDB" id="D5RHA5"/>
<reference evidence="2 3" key="1">
    <citation type="submission" date="2010-04" db="EMBL/GenBank/DDBJ databases">
        <authorList>
            <person name="Qin X."/>
            <person name="Bachman B."/>
            <person name="Battles P."/>
            <person name="Bell A."/>
            <person name="Bess C."/>
            <person name="Bickham C."/>
            <person name="Chaboub L."/>
            <person name="Chen D."/>
            <person name="Coyle M."/>
            <person name="Deiros D.R."/>
            <person name="Dinh H."/>
            <person name="Forbes L."/>
            <person name="Fowler G."/>
            <person name="Francisco L."/>
            <person name="Fu Q."/>
            <person name="Gubbala S."/>
            <person name="Hale W."/>
            <person name="Han Y."/>
            <person name="Hemphill L."/>
            <person name="Highlander S.K."/>
            <person name="Hirani K."/>
            <person name="Hogues M."/>
            <person name="Jackson L."/>
            <person name="Jakkamsetti A."/>
            <person name="Javaid M."/>
            <person name="Jiang H."/>
            <person name="Korchina V."/>
            <person name="Kovar C."/>
            <person name="Lara F."/>
            <person name="Lee S."/>
            <person name="Mata R."/>
            <person name="Mathew T."/>
            <person name="Moen C."/>
            <person name="Morales K."/>
            <person name="Munidasa M."/>
            <person name="Nazareth L."/>
            <person name="Ngo R."/>
            <person name="Nguyen L."/>
            <person name="Okwuonu G."/>
            <person name="Ongeri F."/>
            <person name="Patil S."/>
            <person name="Petrosino J."/>
            <person name="Pham C."/>
            <person name="Pham P."/>
            <person name="Pu L.-L."/>
            <person name="Puazo M."/>
            <person name="Raj R."/>
            <person name="Reid J."/>
            <person name="Rouhana J."/>
            <person name="Saada N."/>
            <person name="Shang Y."/>
            <person name="Simmons D."/>
            <person name="Thornton R."/>
            <person name="Warren J."/>
            <person name="Weissenberger G."/>
            <person name="Zhang J."/>
            <person name="Zhang L."/>
            <person name="Zhou C."/>
            <person name="Zhu D."/>
            <person name="Muzny D."/>
            <person name="Worley K."/>
            <person name="Gibbs R."/>
        </authorList>
    </citation>
    <scope>NUCLEOTIDE SEQUENCE [LARGE SCALE GENOMIC DNA]</scope>
    <source>
        <strain evidence="2 3">ATCC 49957</strain>
    </source>
</reference>
<organism evidence="2 3">
    <name type="scientific">Pseudoroseomonas cervicalis ATCC 49957</name>
    <dbReference type="NCBI Taxonomy" id="525371"/>
    <lineage>
        <taxon>Bacteria</taxon>
        <taxon>Pseudomonadati</taxon>
        <taxon>Pseudomonadota</taxon>
        <taxon>Alphaproteobacteria</taxon>
        <taxon>Acetobacterales</taxon>
        <taxon>Roseomonadaceae</taxon>
        <taxon>Roseomonas</taxon>
    </lineage>
</organism>
<keyword evidence="3" id="KW-1185">Reference proteome</keyword>
<sequence length="59" mass="6235">MSRADAALPPSLSRRPQVARPWPGAGWALRGGREAWPSASGARHRKKSGSACLCAALRP</sequence>
<dbReference type="Proteomes" id="UP000005324">
    <property type="component" value="Unassembled WGS sequence"/>
</dbReference>
<evidence type="ECO:0000313" key="2">
    <source>
        <dbReference type="EMBL" id="EFH13314.1"/>
    </source>
</evidence>
<evidence type="ECO:0000256" key="1">
    <source>
        <dbReference type="SAM" id="MobiDB-lite"/>
    </source>
</evidence>
<evidence type="ECO:0000313" key="3">
    <source>
        <dbReference type="Proteomes" id="UP000005324"/>
    </source>
</evidence>
<dbReference type="HOGENOM" id="CLU_2957794_0_0_5"/>
<gene>
    <name evidence="2" type="ORF">HMPREF0731_0464</name>
</gene>
<proteinExistence type="predicted"/>
<protein>
    <submittedName>
        <fullName evidence="2">Uncharacterized protein</fullName>
    </submittedName>
</protein>
<comment type="caution">
    <text evidence="2">The sequence shown here is derived from an EMBL/GenBank/DDBJ whole genome shotgun (WGS) entry which is preliminary data.</text>
</comment>
<accession>D5RHA5</accession>
<dbReference type="EMBL" id="ADVL01000092">
    <property type="protein sequence ID" value="EFH13314.1"/>
    <property type="molecule type" value="Genomic_DNA"/>
</dbReference>
<feature type="region of interest" description="Disordered" evidence="1">
    <location>
        <begin position="1"/>
        <end position="24"/>
    </location>
</feature>
<name>D5RHA5_9PROT</name>